<dbReference type="GO" id="GO:0046872">
    <property type="term" value="F:metal ion binding"/>
    <property type="evidence" value="ECO:0007669"/>
    <property type="project" value="UniProtKB-KW"/>
</dbReference>
<dbReference type="InterPro" id="IPR005123">
    <property type="entry name" value="Oxoglu/Fe-dep_dioxygenase_dom"/>
</dbReference>
<keyword evidence="1" id="KW-0560">Oxidoreductase</keyword>
<sequence>MPRSNGRMTTARERHQAGTALDHPRSATGLEQLRHALRGRPPRRVPPLPGEPRWCSGFVARDVRGPRVSLREFGYAGHELNRSHGVVDDTALAGPVRILTPQGLDHLAEVCDRLEPAAGTSRFITTRRVRGADRASAFLYNMVRDRAFLLACSRLAGVPLVPHPLRLPTVQINYFEPSDGHDLVKWHTDGMDHVLTLQLTGEEDYDGGRFTYFRGRADAFASVRAGDPRLVEAPCGERGAALFLHGSRVFHAVTPVTRGRRVTLVVSFLCPYLARRDSNTFWHLAADDGIAATLPHWLRLKWPVRDPAVDFGLRAASPVITWEDLWDAP</sequence>
<dbReference type="EMBL" id="BNBD01000010">
    <property type="protein sequence ID" value="GHF59224.1"/>
    <property type="molecule type" value="Genomic_DNA"/>
</dbReference>
<evidence type="ECO:0000256" key="2">
    <source>
        <dbReference type="SAM" id="MobiDB-lite"/>
    </source>
</evidence>
<feature type="domain" description="Fe2OG dioxygenase" evidence="3">
    <location>
        <begin position="166"/>
        <end position="271"/>
    </location>
</feature>
<comment type="similarity">
    <text evidence="1">Belongs to the iron/ascorbate-dependent oxidoreductase family.</text>
</comment>
<dbReference type="PANTHER" id="PTHR41677">
    <property type="entry name" value="YALI0B19030P"/>
    <property type="match status" value="1"/>
</dbReference>
<reference evidence="4" key="1">
    <citation type="journal article" date="2014" name="Int. J. Syst. Evol. Microbiol.">
        <title>Complete genome sequence of Corynebacterium casei LMG S-19264T (=DSM 44701T), isolated from a smear-ripened cheese.</title>
        <authorList>
            <consortium name="US DOE Joint Genome Institute (JGI-PGF)"/>
            <person name="Walter F."/>
            <person name="Albersmeier A."/>
            <person name="Kalinowski J."/>
            <person name="Ruckert C."/>
        </authorList>
    </citation>
    <scope>NUCLEOTIDE SEQUENCE</scope>
    <source>
        <strain evidence="4">JCM 4059</strain>
    </source>
</reference>
<evidence type="ECO:0000259" key="3">
    <source>
        <dbReference type="PROSITE" id="PS51471"/>
    </source>
</evidence>
<dbReference type="GO" id="GO:0016491">
    <property type="term" value="F:oxidoreductase activity"/>
    <property type="evidence" value="ECO:0007669"/>
    <property type="project" value="UniProtKB-KW"/>
</dbReference>
<accession>A0A919B5D8</accession>
<evidence type="ECO:0000313" key="5">
    <source>
        <dbReference type="Proteomes" id="UP000638313"/>
    </source>
</evidence>
<dbReference type="Gene3D" id="2.60.120.620">
    <property type="entry name" value="q2cbj1_9rhob like domain"/>
    <property type="match status" value="1"/>
</dbReference>
<gene>
    <name evidence="4" type="ORF">GCM10010218_45850</name>
</gene>
<dbReference type="PROSITE" id="PS51471">
    <property type="entry name" value="FE2OG_OXY"/>
    <property type="match status" value="1"/>
</dbReference>
<keyword evidence="5" id="KW-1185">Reference proteome</keyword>
<protein>
    <recommendedName>
        <fullName evidence="3">Fe2OG dioxygenase domain-containing protein</fullName>
    </recommendedName>
</protein>
<name>A0A919B5D8_9ACTN</name>
<proteinExistence type="inferred from homology"/>
<evidence type="ECO:0000256" key="1">
    <source>
        <dbReference type="RuleBase" id="RU003682"/>
    </source>
</evidence>
<feature type="region of interest" description="Disordered" evidence="2">
    <location>
        <begin position="1"/>
        <end position="27"/>
    </location>
</feature>
<dbReference type="Proteomes" id="UP000638313">
    <property type="component" value="Unassembled WGS sequence"/>
</dbReference>
<keyword evidence="1" id="KW-0479">Metal-binding</keyword>
<reference evidence="4" key="2">
    <citation type="submission" date="2020-09" db="EMBL/GenBank/DDBJ databases">
        <authorList>
            <person name="Sun Q."/>
            <person name="Ohkuma M."/>
        </authorList>
    </citation>
    <scope>NUCLEOTIDE SEQUENCE</scope>
    <source>
        <strain evidence="4">JCM 4059</strain>
    </source>
</reference>
<dbReference type="PANTHER" id="PTHR41677:SF1">
    <property type="entry name" value="FE2OG DIOXYGENASE DOMAIN-CONTAINING PROTEIN"/>
    <property type="match status" value="1"/>
</dbReference>
<evidence type="ECO:0000313" key="4">
    <source>
        <dbReference type="EMBL" id="GHF59224.1"/>
    </source>
</evidence>
<dbReference type="AlphaFoldDB" id="A0A919B5D8"/>
<keyword evidence="1" id="KW-0408">Iron</keyword>
<comment type="caution">
    <text evidence="4">The sequence shown here is derived from an EMBL/GenBank/DDBJ whole genome shotgun (WGS) entry which is preliminary data.</text>
</comment>
<organism evidence="4 5">
    <name type="scientific">Streptomyces mashuensis</name>
    <dbReference type="NCBI Taxonomy" id="33904"/>
    <lineage>
        <taxon>Bacteria</taxon>
        <taxon>Bacillati</taxon>
        <taxon>Actinomycetota</taxon>
        <taxon>Actinomycetes</taxon>
        <taxon>Kitasatosporales</taxon>
        <taxon>Streptomycetaceae</taxon>
        <taxon>Streptomyces</taxon>
    </lineage>
</organism>